<dbReference type="AlphaFoldDB" id="A0A3B0S1C8"/>
<dbReference type="InterPro" id="IPR011635">
    <property type="entry name" value="CARDB"/>
</dbReference>
<proteinExistence type="predicted"/>
<dbReference type="Gene3D" id="2.60.40.10">
    <property type="entry name" value="Immunoglobulins"/>
    <property type="match status" value="1"/>
</dbReference>
<evidence type="ECO:0000256" key="1">
    <source>
        <dbReference type="SAM" id="MobiDB-lite"/>
    </source>
</evidence>
<feature type="domain" description="CARDB" evidence="2">
    <location>
        <begin position="81"/>
        <end position="177"/>
    </location>
</feature>
<dbReference type="Pfam" id="PF07705">
    <property type="entry name" value="CARDB"/>
    <property type="match status" value="1"/>
</dbReference>
<feature type="region of interest" description="Disordered" evidence="1">
    <location>
        <begin position="167"/>
        <end position="187"/>
    </location>
</feature>
<sequence length="187" mass="19578">MENSMINNIKLIALVSAMIVGAATADAQELRNKRSKSPKAKIQMPIPQTGPKLGLNAGRLGGAGKADLVILPRYSGNSGQPGSGFCGPWNGGNQTVYFYVKNIGNGVAASSDVYIGFNGGYNSTITVPQLAPNQRTLRSKTIPAGAWGPTQYHSSVQFLIAADQNDDTTETNVSNNYGQSTCVGPAT</sequence>
<reference evidence="3" key="1">
    <citation type="submission" date="2018-06" db="EMBL/GenBank/DDBJ databases">
        <authorList>
            <person name="Zhirakovskaya E."/>
        </authorList>
    </citation>
    <scope>NUCLEOTIDE SEQUENCE</scope>
</reference>
<name>A0A3B0S1C8_9ZZZZ</name>
<evidence type="ECO:0000313" key="3">
    <source>
        <dbReference type="EMBL" id="VAW00065.1"/>
    </source>
</evidence>
<dbReference type="EMBL" id="UOEG01000201">
    <property type="protein sequence ID" value="VAW00065.1"/>
    <property type="molecule type" value="Genomic_DNA"/>
</dbReference>
<accession>A0A3B0S1C8</accession>
<organism evidence="3">
    <name type="scientific">hydrothermal vent metagenome</name>
    <dbReference type="NCBI Taxonomy" id="652676"/>
    <lineage>
        <taxon>unclassified sequences</taxon>
        <taxon>metagenomes</taxon>
        <taxon>ecological metagenomes</taxon>
    </lineage>
</organism>
<evidence type="ECO:0000259" key="2">
    <source>
        <dbReference type="Pfam" id="PF07705"/>
    </source>
</evidence>
<feature type="compositionally biased region" description="Polar residues" evidence="1">
    <location>
        <begin position="170"/>
        <end position="187"/>
    </location>
</feature>
<dbReference type="InterPro" id="IPR013783">
    <property type="entry name" value="Ig-like_fold"/>
</dbReference>
<protein>
    <recommendedName>
        <fullName evidence="2">CARDB domain-containing protein</fullName>
    </recommendedName>
</protein>
<gene>
    <name evidence="3" type="ORF">MNBD_ALPHA07-1925</name>
</gene>